<proteinExistence type="predicted"/>
<organism evidence="1 2">
    <name type="scientific">Pseudomonas fluorescens</name>
    <dbReference type="NCBI Taxonomy" id="294"/>
    <lineage>
        <taxon>Bacteria</taxon>
        <taxon>Pseudomonadati</taxon>
        <taxon>Pseudomonadota</taxon>
        <taxon>Gammaproteobacteria</taxon>
        <taxon>Pseudomonadales</taxon>
        <taxon>Pseudomonadaceae</taxon>
        <taxon>Pseudomonas</taxon>
    </lineage>
</organism>
<evidence type="ECO:0000313" key="2">
    <source>
        <dbReference type="Proteomes" id="UP000033588"/>
    </source>
</evidence>
<protein>
    <submittedName>
        <fullName evidence="1">Uncharacterized protein</fullName>
    </submittedName>
</protein>
<dbReference type="AlphaFoldDB" id="A0A0F4U243"/>
<gene>
    <name evidence="1" type="ORF">VC35_01295</name>
</gene>
<comment type="caution">
    <text evidence="1">The sequence shown here is derived from an EMBL/GenBank/DDBJ whole genome shotgun (WGS) entry which is preliminary data.</text>
</comment>
<accession>A0A0F4U243</accession>
<dbReference type="EMBL" id="LACC01000002">
    <property type="protein sequence ID" value="KJZ50848.1"/>
    <property type="molecule type" value="Genomic_DNA"/>
</dbReference>
<dbReference type="OrthoDB" id="9948945at2"/>
<dbReference type="Proteomes" id="UP000033588">
    <property type="component" value="Unassembled WGS sequence"/>
</dbReference>
<evidence type="ECO:0000313" key="1">
    <source>
        <dbReference type="EMBL" id="KJZ50848.1"/>
    </source>
</evidence>
<reference evidence="1 2" key="1">
    <citation type="submission" date="2015-03" db="EMBL/GenBank/DDBJ databases">
        <title>Comparative genomics of Pseudomonas insights into diversity of traits involved in vanlence and defense.</title>
        <authorList>
            <person name="Qin Y."/>
        </authorList>
    </citation>
    <scope>NUCLEOTIDE SEQUENCE [LARGE SCALE GENOMIC DNA]</scope>
    <source>
        <strain evidence="1 2">C8</strain>
    </source>
</reference>
<sequence length="88" mass="10138">MYPEQVGVVVQRNARIYCVTQRQDLLRDATRRGGDSGHLPVFSPYIAQDIGFIHGLTGAFRRRWSDHWRGWRTGTAAEDRHAQCQRQG</sequence>
<dbReference type="PATRIC" id="fig|294.132.peg.2250"/>
<name>A0A0F4U243_PSEFL</name>